<evidence type="ECO:0000313" key="1">
    <source>
        <dbReference type="EMBL" id="KAF2745446.1"/>
    </source>
</evidence>
<dbReference type="EMBL" id="MU006582">
    <property type="protein sequence ID" value="KAF2745446.1"/>
    <property type="molecule type" value="Genomic_DNA"/>
</dbReference>
<dbReference type="InterPro" id="IPR032675">
    <property type="entry name" value="LRR_dom_sf"/>
</dbReference>
<dbReference type="Gene3D" id="3.80.10.10">
    <property type="entry name" value="Ribonuclease Inhibitor"/>
    <property type="match status" value="1"/>
</dbReference>
<proteinExistence type="predicted"/>
<protein>
    <recommendedName>
        <fullName evidence="3">RNI-like protein</fullName>
    </recommendedName>
</protein>
<sequence>MAWLPPKTLQRLTLQGLDLGDSGAKALKHLGPCNLTKLEIISCHNVGPSIYTIGACFRHQGGIRLEEFIMHGDFINNGNRGADMIEQDEIEKERLTYQVNNFLVSFEGLKYLNLEVGNGLKISSQALDRHKGTLKVLHLAGQIPYLFRALIAPELATQEILKQCSSLKHFACILLLIPSGDRATSELDEEMLQFIATRSSLETLEFVCDPDFFEREHPLLLCEIFQEMACSTLRYLEDRDLYLNELIFTPVWWARLSLELRDSYPCYHFTLEEQELDGHQVLHAILVPEKATCKRRRIPLTGPASLPGMAQLGQLVELVRRPTWSPFPSVFKPSAKAAHWRRWPSSTS</sequence>
<dbReference type="AlphaFoldDB" id="A0A6A6V6D3"/>
<organism evidence="1 2">
    <name type="scientific">Sporormia fimetaria CBS 119925</name>
    <dbReference type="NCBI Taxonomy" id="1340428"/>
    <lineage>
        <taxon>Eukaryota</taxon>
        <taxon>Fungi</taxon>
        <taxon>Dikarya</taxon>
        <taxon>Ascomycota</taxon>
        <taxon>Pezizomycotina</taxon>
        <taxon>Dothideomycetes</taxon>
        <taxon>Pleosporomycetidae</taxon>
        <taxon>Pleosporales</taxon>
        <taxon>Sporormiaceae</taxon>
        <taxon>Sporormia</taxon>
    </lineage>
</organism>
<name>A0A6A6V6D3_9PLEO</name>
<accession>A0A6A6V6D3</accession>
<dbReference type="Proteomes" id="UP000799440">
    <property type="component" value="Unassembled WGS sequence"/>
</dbReference>
<evidence type="ECO:0000313" key="2">
    <source>
        <dbReference type="Proteomes" id="UP000799440"/>
    </source>
</evidence>
<keyword evidence="2" id="KW-1185">Reference proteome</keyword>
<reference evidence="1" key="1">
    <citation type="journal article" date="2020" name="Stud. Mycol.">
        <title>101 Dothideomycetes genomes: a test case for predicting lifestyles and emergence of pathogens.</title>
        <authorList>
            <person name="Haridas S."/>
            <person name="Albert R."/>
            <person name="Binder M."/>
            <person name="Bloem J."/>
            <person name="Labutti K."/>
            <person name="Salamov A."/>
            <person name="Andreopoulos B."/>
            <person name="Baker S."/>
            <person name="Barry K."/>
            <person name="Bills G."/>
            <person name="Bluhm B."/>
            <person name="Cannon C."/>
            <person name="Castanera R."/>
            <person name="Culley D."/>
            <person name="Daum C."/>
            <person name="Ezra D."/>
            <person name="Gonzalez J."/>
            <person name="Henrissat B."/>
            <person name="Kuo A."/>
            <person name="Liang C."/>
            <person name="Lipzen A."/>
            <person name="Lutzoni F."/>
            <person name="Magnuson J."/>
            <person name="Mondo S."/>
            <person name="Nolan M."/>
            <person name="Ohm R."/>
            <person name="Pangilinan J."/>
            <person name="Park H.-J."/>
            <person name="Ramirez L."/>
            <person name="Alfaro M."/>
            <person name="Sun H."/>
            <person name="Tritt A."/>
            <person name="Yoshinaga Y."/>
            <person name="Zwiers L.-H."/>
            <person name="Turgeon B."/>
            <person name="Goodwin S."/>
            <person name="Spatafora J."/>
            <person name="Crous P."/>
            <person name="Grigoriev I."/>
        </authorList>
    </citation>
    <scope>NUCLEOTIDE SEQUENCE</scope>
    <source>
        <strain evidence="1">CBS 119925</strain>
    </source>
</reference>
<dbReference type="SUPFAM" id="SSF52047">
    <property type="entry name" value="RNI-like"/>
    <property type="match status" value="1"/>
</dbReference>
<gene>
    <name evidence="1" type="ORF">M011DRAFT_136738</name>
</gene>
<evidence type="ECO:0008006" key="3">
    <source>
        <dbReference type="Google" id="ProtNLM"/>
    </source>
</evidence>